<proteinExistence type="predicted"/>
<dbReference type="InterPro" id="IPR013783">
    <property type="entry name" value="Ig-like_fold"/>
</dbReference>
<protein>
    <submittedName>
        <fullName evidence="2">Sulfur oxidation protein</fullName>
    </submittedName>
</protein>
<evidence type="ECO:0000259" key="1">
    <source>
        <dbReference type="Pfam" id="PF08770"/>
    </source>
</evidence>
<dbReference type="AlphaFoldDB" id="W4LSW7"/>
<keyword evidence="3" id="KW-1185">Reference proteome</keyword>
<dbReference type="HOGENOM" id="CLU_172621_0_1_7"/>
<dbReference type="EMBL" id="AZHW01000265">
    <property type="protein sequence ID" value="ETX01149.1"/>
    <property type="molecule type" value="Genomic_DNA"/>
</dbReference>
<dbReference type="Gene3D" id="2.60.40.10">
    <property type="entry name" value="Immunoglobulins"/>
    <property type="match status" value="1"/>
</dbReference>
<reference evidence="2 3" key="1">
    <citation type="journal article" date="2014" name="Nature">
        <title>An environmental bacterial taxon with a large and distinct metabolic repertoire.</title>
        <authorList>
            <person name="Wilson M.C."/>
            <person name="Mori T."/>
            <person name="Ruckert C."/>
            <person name="Uria A.R."/>
            <person name="Helf M.J."/>
            <person name="Takada K."/>
            <person name="Gernert C."/>
            <person name="Steffens U.A."/>
            <person name="Heycke N."/>
            <person name="Schmitt S."/>
            <person name="Rinke C."/>
            <person name="Helfrich E.J."/>
            <person name="Brachmann A.O."/>
            <person name="Gurgui C."/>
            <person name="Wakimoto T."/>
            <person name="Kracht M."/>
            <person name="Crusemann M."/>
            <person name="Hentschel U."/>
            <person name="Abe I."/>
            <person name="Matsunaga S."/>
            <person name="Kalinowski J."/>
            <person name="Takeyama H."/>
            <person name="Piel J."/>
        </authorList>
    </citation>
    <scope>NUCLEOTIDE SEQUENCE [LARGE SCALE GENOMIC DNA]</scope>
    <source>
        <strain evidence="3">TSY1</strain>
    </source>
</reference>
<organism evidence="2 3">
    <name type="scientific">Entotheonella factor</name>
    <dbReference type="NCBI Taxonomy" id="1429438"/>
    <lineage>
        <taxon>Bacteria</taxon>
        <taxon>Pseudomonadati</taxon>
        <taxon>Nitrospinota/Tectimicrobiota group</taxon>
        <taxon>Candidatus Tectimicrobiota</taxon>
        <taxon>Candidatus Entotheonellia</taxon>
        <taxon>Candidatus Entotheonellales</taxon>
        <taxon>Candidatus Entotheonellaceae</taxon>
        <taxon>Candidatus Entotheonella</taxon>
    </lineage>
</organism>
<gene>
    <name evidence="2" type="ORF">ETSY1_08535</name>
</gene>
<dbReference type="Proteomes" id="UP000019141">
    <property type="component" value="Unassembled WGS sequence"/>
</dbReference>
<sequence>MAKPRVRVPRKPMKKGEMFEIKTLISHRMESGHRRHKKTGERIPRKIIQKFVCTYNGEKIFSADFHPAIASNPYLAFFTVATESGELAFTWIDDDQTIYETTASIMVE</sequence>
<dbReference type="NCBIfam" id="TIGR04490">
    <property type="entry name" value="SoxZ_true"/>
    <property type="match status" value="1"/>
</dbReference>
<feature type="domain" description="Sulphur oxidation protein SoxZ" evidence="1">
    <location>
        <begin position="10"/>
        <end position="103"/>
    </location>
</feature>
<evidence type="ECO:0000313" key="3">
    <source>
        <dbReference type="Proteomes" id="UP000019141"/>
    </source>
</evidence>
<dbReference type="SUPFAM" id="SSF81296">
    <property type="entry name" value="E set domains"/>
    <property type="match status" value="1"/>
</dbReference>
<dbReference type="InterPro" id="IPR030995">
    <property type="entry name" value="SoxZ"/>
</dbReference>
<dbReference type="InterPro" id="IPR014880">
    <property type="entry name" value="SoxZ_dom"/>
</dbReference>
<dbReference type="InterPro" id="IPR014756">
    <property type="entry name" value="Ig_E-set"/>
</dbReference>
<evidence type="ECO:0000313" key="2">
    <source>
        <dbReference type="EMBL" id="ETX01149.1"/>
    </source>
</evidence>
<comment type="caution">
    <text evidence="2">The sequence shown here is derived from an EMBL/GenBank/DDBJ whole genome shotgun (WGS) entry which is preliminary data.</text>
</comment>
<accession>W4LSW7</accession>
<dbReference type="Pfam" id="PF08770">
    <property type="entry name" value="SoxZ"/>
    <property type="match status" value="1"/>
</dbReference>
<name>W4LSW7_ENTF1</name>